<name>A0ACC0P8E4_RHOML</name>
<reference evidence="1" key="1">
    <citation type="submission" date="2022-02" db="EMBL/GenBank/DDBJ databases">
        <title>Plant Genome Project.</title>
        <authorList>
            <person name="Zhang R.-G."/>
        </authorList>
    </citation>
    <scope>NUCLEOTIDE SEQUENCE</scope>
    <source>
        <strain evidence="1">AT1</strain>
    </source>
</reference>
<comment type="caution">
    <text evidence="1">The sequence shown here is derived from an EMBL/GenBank/DDBJ whole genome shotgun (WGS) entry which is preliminary data.</text>
</comment>
<gene>
    <name evidence="1" type="ORF">RHMOL_Rhmol04G0343200</name>
</gene>
<sequence length="405" mass="46245">MEQWGLADLPHEVVYDILSRLPVKPLCRFKSVSKPWLALITDPQFIKSHLHQSMKSNTNQKLIVAPQYNWGQSSESFYFMDYQAPDPTLAELEMPWKSCGVDIWGSFNGVLLVSIDEELRLWNPSIGMYQKITPPGRSSSSIMYALGYDSINDDFKVVGVVPPIRDVLSMPPFYDDGPSTVHVFSSKQSSWKIIGDFDYRGGLYYGTSRTVLNGSPHWVAQGITDIDGYYFRIACFDVMEEKFKDVPTPMYEVGCNFFKVVVLDGCLCAVDRHHPESHFDVWVMKEYGVKESWTKLFVVPGVPPNVPGALFFEYCELLCFTKDGEVVLRLKLEASVPSKKKKLEESLKLVIYHPKQKTKRFWMPQDWKGFDVALYVESLVSPHGCKRPVLEGTANKMEMEEKVVL</sequence>
<organism evidence="1 2">
    <name type="scientific">Rhododendron molle</name>
    <name type="common">Chinese azalea</name>
    <name type="synonym">Azalea mollis</name>
    <dbReference type="NCBI Taxonomy" id="49168"/>
    <lineage>
        <taxon>Eukaryota</taxon>
        <taxon>Viridiplantae</taxon>
        <taxon>Streptophyta</taxon>
        <taxon>Embryophyta</taxon>
        <taxon>Tracheophyta</taxon>
        <taxon>Spermatophyta</taxon>
        <taxon>Magnoliopsida</taxon>
        <taxon>eudicotyledons</taxon>
        <taxon>Gunneridae</taxon>
        <taxon>Pentapetalae</taxon>
        <taxon>asterids</taxon>
        <taxon>Ericales</taxon>
        <taxon>Ericaceae</taxon>
        <taxon>Ericoideae</taxon>
        <taxon>Rhodoreae</taxon>
        <taxon>Rhododendron</taxon>
    </lineage>
</organism>
<evidence type="ECO:0000313" key="2">
    <source>
        <dbReference type="Proteomes" id="UP001062846"/>
    </source>
</evidence>
<evidence type="ECO:0000313" key="1">
    <source>
        <dbReference type="EMBL" id="KAI8561479.1"/>
    </source>
</evidence>
<proteinExistence type="predicted"/>
<accession>A0ACC0P8E4</accession>
<dbReference type="Proteomes" id="UP001062846">
    <property type="component" value="Chromosome 4"/>
</dbReference>
<dbReference type="EMBL" id="CM046391">
    <property type="protein sequence ID" value="KAI8561479.1"/>
    <property type="molecule type" value="Genomic_DNA"/>
</dbReference>
<protein>
    <submittedName>
        <fullName evidence="1">Uncharacterized protein</fullName>
    </submittedName>
</protein>
<keyword evidence="2" id="KW-1185">Reference proteome</keyword>